<dbReference type="InterPro" id="IPR041698">
    <property type="entry name" value="Methyltransf_25"/>
</dbReference>
<keyword evidence="2" id="KW-0808">Transferase</keyword>
<protein>
    <submittedName>
        <fullName evidence="2">Methyltransferase domain-containing protein</fullName>
    </submittedName>
</protein>
<dbReference type="GO" id="GO:0032259">
    <property type="term" value="P:methylation"/>
    <property type="evidence" value="ECO:0007669"/>
    <property type="project" value="UniProtKB-KW"/>
</dbReference>
<dbReference type="AlphaFoldDB" id="A0A1H9NLG8"/>
<dbReference type="EMBL" id="FOFR01000010">
    <property type="protein sequence ID" value="SER36505.1"/>
    <property type="molecule type" value="Genomic_DNA"/>
</dbReference>
<dbReference type="Gene3D" id="3.40.50.150">
    <property type="entry name" value="Vaccinia Virus protein VP39"/>
    <property type="match status" value="1"/>
</dbReference>
<evidence type="ECO:0000259" key="1">
    <source>
        <dbReference type="Pfam" id="PF13649"/>
    </source>
</evidence>
<name>A0A1H9NLG8_9PSEU</name>
<reference evidence="3" key="1">
    <citation type="submission" date="2016-10" db="EMBL/GenBank/DDBJ databases">
        <authorList>
            <person name="Varghese N."/>
            <person name="Submissions S."/>
        </authorList>
    </citation>
    <scope>NUCLEOTIDE SEQUENCE [LARGE SCALE GENOMIC DNA]</scope>
    <source>
        <strain evidence="3">CGMCC 4.3525</strain>
    </source>
</reference>
<dbReference type="InterPro" id="IPR029063">
    <property type="entry name" value="SAM-dependent_MTases_sf"/>
</dbReference>
<keyword evidence="2" id="KW-0489">Methyltransferase</keyword>
<sequence length="291" mass="31602">MNESFRRCLRLPVVSEFDDLNAQLWTLGAIGRLADQGLLHRAADPDDELSALSQQLLVDTGWLLTDPLRPSARLLAAPPPGVPVSALSGYVREQLARISRFAEGAPAGWNELDRDRIRWRGRASGVIAHGIIERCCPDVLQRATDFLDVGTGSGGIAMRLCRTMPELRVVGLEISPAALDVARIDVAAAGLDDRIEIRDQSVSALTDVEAYDLAWLPQQFIPRSELLEALPRVFRSLRPDGALVMALASESDLSNLVAGGGTLSTDEAVKLLEQAGFRGVETYDQVVTGRR</sequence>
<evidence type="ECO:0000313" key="2">
    <source>
        <dbReference type="EMBL" id="SER36505.1"/>
    </source>
</evidence>
<accession>A0A1H9NLG8</accession>
<evidence type="ECO:0000313" key="3">
    <source>
        <dbReference type="Proteomes" id="UP000199352"/>
    </source>
</evidence>
<dbReference type="Proteomes" id="UP000199352">
    <property type="component" value="Unassembled WGS sequence"/>
</dbReference>
<dbReference type="Pfam" id="PF13649">
    <property type="entry name" value="Methyltransf_25"/>
    <property type="match status" value="1"/>
</dbReference>
<organism evidence="2 3">
    <name type="scientific">Lentzea xinjiangensis</name>
    <dbReference type="NCBI Taxonomy" id="402600"/>
    <lineage>
        <taxon>Bacteria</taxon>
        <taxon>Bacillati</taxon>
        <taxon>Actinomycetota</taxon>
        <taxon>Actinomycetes</taxon>
        <taxon>Pseudonocardiales</taxon>
        <taxon>Pseudonocardiaceae</taxon>
        <taxon>Lentzea</taxon>
    </lineage>
</organism>
<dbReference type="GO" id="GO:0008168">
    <property type="term" value="F:methyltransferase activity"/>
    <property type="evidence" value="ECO:0007669"/>
    <property type="project" value="UniProtKB-KW"/>
</dbReference>
<dbReference type="STRING" id="402600.SAMN05216188_110263"/>
<gene>
    <name evidence="2" type="ORF">SAMN05216188_110263</name>
</gene>
<proteinExistence type="predicted"/>
<keyword evidence="3" id="KW-1185">Reference proteome</keyword>
<feature type="domain" description="Methyltransferase" evidence="1">
    <location>
        <begin position="147"/>
        <end position="241"/>
    </location>
</feature>
<dbReference type="SUPFAM" id="SSF53335">
    <property type="entry name" value="S-adenosyl-L-methionine-dependent methyltransferases"/>
    <property type="match status" value="1"/>
</dbReference>
<dbReference type="CDD" id="cd02440">
    <property type="entry name" value="AdoMet_MTases"/>
    <property type="match status" value="1"/>
</dbReference>